<sequence length="429" mass="46050">MFGGTFRMPWHGYLLLSLIVAAFAVWMHSDLVRVEQEKKAALAQPAPAPVALADFRKAHDIHLAGEINVLGWINPDFNTHLVKDDGGQGDERLMFVLFDGAEDETARVGRAAILVPSVLEQKFRGWVASSNPAQDVWQTRLAWGYERDVYHFNGRVAPSPELGDLAIAAMQGAGLTPASDFIFIEPFLDGREVALAADPATSMQLTAVVGALSMVLLFAAISNFDRSRAASQAHDVAEGEPDDLARIGASQVRVVAEARVPMLPELEDAPDGSDTSAQTGAASWLRSPLVLILLAFIGIASATGAPPQVILISLVPAFFTAAVVWAVLRMICTAVRAAREARTVTRASLFGERKVFESDESDEIVAKPDVSSAMPASMPIRQVAQRGAEPTVRPRRRKGPKGLGINATDVRSAGQSASGTARHRHPERA</sequence>
<evidence type="ECO:0000313" key="4">
    <source>
        <dbReference type="Proteomes" id="UP001597108"/>
    </source>
</evidence>
<keyword evidence="4" id="KW-1185">Reference proteome</keyword>
<evidence type="ECO:0000256" key="2">
    <source>
        <dbReference type="SAM" id="Phobius"/>
    </source>
</evidence>
<evidence type="ECO:0008006" key="5">
    <source>
        <dbReference type="Google" id="ProtNLM"/>
    </source>
</evidence>
<gene>
    <name evidence="3" type="ORF">ACFQ2S_16325</name>
</gene>
<feature type="transmembrane region" description="Helical" evidence="2">
    <location>
        <begin position="12"/>
        <end position="29"/>
    </location>
</feature>
<keyword evidence="2" id="KW-0472">Membrane</keyword>
<keyword evidence="2" id="KW-0812">Transmembrane</keyword>
<evidence type="ECO:0000313" key="3">
    <source>
        <dbReference type="EMBL" id="MFD0981208.1"/>
    </source>
</evidence>
<accession>A0ABW3ITY1</accession>
<protein>
    <recommendedName>
        <fullName evidence="5">Transmembrane protein</fullName>
    </recommendedName>
</protein>
<evidence type="ECO:0000256" key="1">
    <source>
        <dbReference type="SAM" id="MobiDB-lite"/>
    </source>
</evidence>
<reference evidence="4" key="1">
    <citation type="journal article" date="2019" name="Int. J. Syst. Evol. Microbiol.">
        <title>The Global Catalogue of Microorganisms (GCM) 10K type strain sequencing project: providing services to taxonomists for standard genome sequencing and annotation.</title>
        <authorList>
            <consortium name="The Broad Institute Genomics Platform"/>
            <consortium name="The Broad Institute Genome Sequencing Center for Infectious Disease"/>
            <person name="Wu L."/>
            <person name="Ma J."/>
        </authorList>
    </citation>
    <scope>NUCLEOTIDE SEQUENCE [LARGE SCALE GENOMIC DNA]</scope>
    <source>
        <strain evidence="4">CCUG 60524</strain>
    </source>
</reference>
<dbReference type="RefSeq" id="WP_386076056.1">
    <property type="nucleotide sequence ID" value="NZ_JBHTJT010000035.1"/>
</dbReference>
<dbReference type="EMBL" id="JBHTJT010000035">
    <property type="protein sequence ID" value="MFD0981208.1"/>
    <property type="molecule type" value="Genomic_DNA"/>
</dbReference>
<organism evidence="3 4">
    <name type="scientific">Tropicimonas aquimaris</name>
    <dbReference type="NCBI Taxonomy" id="914152"/>
    <lineage>
        <taxon>Bacteria</taxon>
        <taxon>Pseudomonadati</taxon>
        <taxon>Pseudomonadota</taxon>
        <taxon>Alphaproteobacteria</taxon>
        <taxon>Rhodobacterales</taxon>
        <taxon>Roseobacteraceae</taxon>
        <taxon>Tropicimonas</taxon>
    </lineage>
</organism>
<comment type="caution">
    <text evidence="3">The sequence shown here is derived from an EMBL/GenBank/DDBJ whole genome shotgun (WGS) entry which is preliminary data.</text>
</comment>
<dbReference type="Proteomes" id="UP001597108">
    <property type="component" value="Unassembled WGS sequence"/>
</dbReference>
<feature type="transmembrane region" description="Helical" evidence="2">
    <location>
        <begin position="284"/>
        <end position="303"/>
    </location>
</feature>
<feature type="region of interest" description="Disordered" evidence="1">
    <location>
        <begin position="376"/>
        <end position="429"/>
    </location>
</feature>
<proteinExistence type="predicted"/>
<keyword evidence="2" id="KW-1133">Transmembrane helix</keyword>
<feature type="transmembrane region" description="Helical" evidence="2">
    <location>
        <begin position="309"/>
        <end position="332"/>
    </location>
</feature>
<name>A0ABW3ITY1_9RHOB</name>